<sequence>MVDASRERLARARGRGEGERRDRPLPLSFISEALLKSKVMIIILTGPTDPHADAVIERLERRGAEYLRFDEADYPSRASLSFRCSSDGRVSNFLRTQGRTLELERVQAIWRRRPAPPEAGPAVQDASWRTYVELECEAMLNAVWHSLPCRWLPAPTSVLRRADLKALQLKLAGELGLELPPTLITSDPEAFLDFYREHNGDLVSKLLGTAMTKALKDSQLARFTQRVTRRDVGYADTIRHAPVIFQAYVPKRVELRITVVGERVFAAEIHSQKANRTRVDWRRYDMTHTPHYPHTLPDDVQRGCLELVRRLGLRYGAIDMVLTPDGRYVFLEINPNGQYLWIEMLTGLPISDAICDLLMEREARAAA</sequence>
<dbReference type="Proteomes" id="UP001164459">
    <property type="component" value="Chromosome"/>
</dbReference>
<accession>A0ABY7H960</accession>
<proteinExistence type="predicted"/>
<feature type="domain" description="ATP-grasp" evidence="3">
    <location>
        <begin position="169"/>
        <end position="359"/>
    </location>
</feature>
<evidence type="ECO:0000256" key="2">
    <source>
        <dbReference type="SAM" id="MobiDB-lite"/>
    </source>
</evidence>
<name>A0ABY7H960_9BACT</name>
<dbReference type="PANTHER" id="PTHR21621:SF0">
    <property type="entry name" value="BETA-CITRYLGLUTAMATE SYNTHASE B-RELATED"/>
    <property type="match status" value="1"/>
</dbReference>
<dbReference type="PANTHER" id="PTHR21621">
    <property type="entry name" value="RIBOSOMAL PROTEIN S6 MODIFICATION PROTEIN"/>
    <property type="match status" value="1"/>
</dbReference>
<dbReference type="Gene3D" id="3.30.470.20">
    <property type="entry name" value="ATP-grasp fold, B domain"/>
    <property type="match status" value="1"/>
</dbReference>
<keyword evidence="5" id="KW-1185">Reference proteome</keyword>
<keyword evidence="1" id="KW-0547">Nucleotide-binding</keyword>
<evidence type="ECO:0000259" key="3">
    <source>
        <dbReference type="PROSITE" id="PS50975"/>
    </source>
</evidence>
<dbReference type="PROSITE" id="PS50975">
    <property type="entry name" value="ATP_GRASP"/>
    <property type="match status" value="1"/>
</dbReference>
<evidence type="ECO:0000313" key="4">
    <source>
        <dbReference type="EMBL" id="WAS95776.1"/>
    </source>
</evidence>
<feature type="region of interest" description="Disordered" evidence="2">
    <location>
        <begin position="1"/>
        <end position="22"/>
    </location>
</feature>
<gene>
    <name evidence="4" type="ORF">O0S08_06400</name>
</gene>
<dbReference type="Pfam" id="PF21068">
    <property type="entry name" value="ATPgraspMvdD"/>
    <property type="match status" value="1"/>
</dbReference>
<dbReference type="RefSeq" id="WP_269038120.1">
    <property type="nucleotide sequence ID" value="NZ_CP114040.1"/>
</dbReference>
<organism evidence="4 5">
    <name type="scientific">Nannocystis punicea</name>
    <dbReference type="NCBI Taxonomy" id="2995304"/>
    <lineage>
        <taxon>Bacteria</taxon>
        <taxon>Pseudomonadati</taxon>
        <taxon>Myxococcota</taxon>
        <taxon>Polyangia</taxon>
        <taxon>Nannocystales</taxon>
        <taxon>Nannocystaceae</taxon>
        <taxon>Nannocystis</taxon>
    </lineage>
</organism>
<reference evidence="4" key="1">
    <citation type="submission" date="2022-11" db="EMBL/GenBank/DDBJ databases">
        <title>Minimal conservation of predation-associated metabolite biosynthetic gene clusters underscores biosynthetic potential of Myxococcota including descriptions for ten novel species: Archangium lansinium sp. nov., Myxococcus landrumus sp. nov., Nannocystis bai.</title>
        <authorList>
            <person name="Ahearne A."/>
            <person name="Stevens C."/>
            <person name="Dowd S."/>
        </authorList>
    </citation>
    <scope>NUCLEOTIDE SEQUENCE</scope>
    <source>
        <strain evidence="4">Fl3</strain>
    </source>
</reference>
<dbReference type="InterPro" id="IPR011761">
    <property type="entry name" value="ATP-grasp"/>
</dbReference>
<evidence type="ECO:0000313" key="5">
    <source>
        <dbReference type="Proteomes" id="UP001164459"/>
    </source>
</evidence>
<evidence type="ECO:0000256" key="1">
    <source>
        <dbReference type="PROSITE-ProRule" id="PRU00409"/>
    </source>
</evidence>
<dbReference type="SUPFAM" id="SSF56059">
    <property type="entry name" value="Glutathione synthetase ATP-binding domain-like"/>
    <property type="match status" value="1"/>
</dbReference>
<dbReference type="EMBL" id="CP114040">
    <property type="protein sequence ID" value="WAS95776.1"/>
    <property type="molecule type" value="Genomic_DNA"/>
</dbReference>
<keyword evidence="1" id="KW-0067">ATP-binding</keyword>
<dbReference type="InterPro" id="IPR048936">
    <property type="entry name" value="MvdD-like_ATPgrasp"/>
</dbReference>
<protein>
    <recommendedName>
        <fullName evidence="3">ATP-grasp domain-containing protein</fullName>
    </recommendedName>
</protein>